<reference evidence="2" key="1">
    <citation type="journal article" date="2021" name="Microb. Physiol.">
        <title>Proteogenomic Insights into the Physiology of Marine, Sulfate-Reducing, Filamentous Desulfonema limicola and Desulfonema magnum.</title>
        <authorList>
            <person name="Schnaars V."/>
            <person name="Wohlbrand L."/>
            <person name="Scheve S."/>
            <person name="Hinrichs C."/>
            <person name="Reinhardt R."/>
            <person name="Rabus R."/>
        </authorList>
    </citation>
    <scope>NUCLEOTIDE SEQUENCE</scope>
    <source>
        <strain evidence="2">4be13</strain>
    </source>
</reference>
<feature type="compositionally biased region" description="Basic and acidic residues" evidence="1">
    <location>
        <begin position="19"/>
        <end position="46"/>
    </location>
</feature>
<sequence>MNSFARRHGFRRKQNVFRKRGERDDTVSEKKTGITGEDKLSQSRDIEKAKQLLNELE</sequence>
<feature type="region of interest" description="Disordered" evidence="1">
    <location>
        <begin position="1"/>
        <end position="46"/>
    </location>
</feature>
<accession>A0A975BPH6</accession>
<gene>
    <name evidence="2" type="ORF">dnm_050140</name>
</gene>
<feature type="compositionally biased region" description="Basic residues" evidence="1">
    <location>
        <begin position="1"/>
        <end position="18"/>
    </location>
</feature>
<evidence type="ECO:0000256" key="1">
    <source>
        <dbReference type="SAM" id="MobiDB-lite"/>
    </source>
</evidence>
<dbReference type="EMBL" id="CP061800">
    <property type="protein sequence ID" value="QTA88968.1"/>
    <property type="molecule type" value="Genomic_DNA"/>
</dbReference>
<evidence type="ECO:0000313" key="3">
    <source>
        <dbReference type="Proteomes" id="UP000663722"/>
    </source>
</evidence>
<dbReference type="Proteomes" id="UP000663722">
    <property type="component" value="Chromosome"/>
</dbReference>
<dbReference type="AlphaFoldDB" id="A0A975BPH6"/>
<keyword evidence="3" id="KW-1185">Reference proteome</keyword>
<evidence type="ECO:0000313" key="2">
    <source>
        <dbReference type="EMBL" id="QTA88968.1"/>
    </source>
</evidence>
<organism evidence="2 3">
    <name type="scientific">Desulfonema magnum</name>
    <dbReference type="NCBI Taxonomy" id="45655"/>
    <lineage>
        <taxon>Bacteria</taxon>
        <taxon>Pseudomonadati</taxon>
        <taxon>Thermodesulfobacteriota</taxon>
        <taxon>Desulfobacteria</taxon>
        <taxon>Desulfobacterales</taxon>
        <taxon>Desulfococcaceae</taxon>
        <taxon>Desulfonema</taxon>
    </lineage>
</organism>
<dbReference type="KEGG" id="dmm:dnm_050140"/>
<proteinExistence type="predicted"/>
<name>A0A975BPH6_9BACT</name>
<protein>
    <submittedName>
        <fullName evidence="2">Uncharacterized protein</fullName>
    </submittedName>
</protein>